<evidence type="ECO:0000313" key="1">
    <source>
        <dbReference type="EMBL" id="GGG67779.1"/>
    </source>
</evidence>
<organism evidence="1 2">
    <name type="scientific">Paenibacillus radicis</name>
    <name type="common">ex Gao et al. 2016</name>
    <dbReference type="NCBI Taxonomy" id="1737354"/>
    <lineage>
        <taxon>Bacteria</taxon>
        <taxon>Bacillati</taxon>
        <taxon>Bacillota</taxon>
        <taxon>Bacilli</taxon>
        <taxon>Bacillales</taxon>
        <taxon>Paenibacillaceae</taxon>
        <taxon>Paenibacillus</taxon>
    </lineage>
</organism>
<protein>
    <submittedName>
        <fullName evidence="1">Uncharacterized protein</fullName>
    </submittedName>
</protein>
<name>A0A917H557_9BACL</name>
<gene>
    <name evidence="1" type="ORF">GCM10010918_23140</name>
</gene>
<sequence>MLSLAAIRCARSNARRAEAKRKKFRVNPELNRKFPSPSAEFNSAGGEVCLDELDELDEDGFTGR</sequence>
<keyword evidence="2" id="KW-1185">Reference proteome</keyword>
<comment type="caution">
    <text evidence="1">The sequence shown here is derived from an EMBL/GenBank/DDBJ whole genome shotgun (WGS) entry which is preliminary data.</text>
</comment>
<proteinExistence type="predicted"/>
<reference evidence="1 2" key="1">
    <citation type="journal article" date="2014" name="Int. J. Syst. Evol. Microbiol.">
        <title>Complete genome sequence of Corynebacterium casei LMG S-19264T (=DSM 44701T), isolated from a smear-ripened cheese.</title>
        <authorList>
            <consortium name="US DOE Joint Genome Institute (JGI-PGF)"/>
            <person name="Walter F."/>
            <person name="Albersmeier A."/>
            <person name="Kalinowski J."/>
            <person name="Ruckert C."/>
        </authorList>
    </citation>
    <scope>NUCLEOTIDE SEQUENCE [LARGE SCALE GENOMIC DNA]</scope>
    <source>
        <strain evidence="1 2">CGMCC 1.15286</strain>
    </source>
</reference>
<dbReference type="EMBL" id="BMHY01000003">
    <property type="protein sequence ID" value="GGG67779.1"/>
    <property type="molecule type" value="Genomic_DNA"/>
</dbReference>
<accession>A0A917H557</accession>
<evidence type="ECO:0000313" key="2">
    <source>
        <dbReference type="Proteomes" id="UP000600247"/>
    </source>
</evidence>
<dbReference type="Proteomes" id="UP000600247">
    <property type="component" value="Unassembled WGS sequence"/>
</dbReference>
<dbReference type="AlphaFoldDB" id="A0A917H557"/>